<organism evidence="1 2">
    <name type="scientific">Candidatus Zambryskibacteria bacterium CG_4_9_14_3_um_filter_42_15</name>
    <dbReference type="NCBI Taxonomy" id="1975112"/>
    <lineage>
        <taxon>Bacteria</taxon>
        <taxon>Candidatus Zambryskiibacteriota</taxon>
    </lineage>
</organism>
<evidence type="ECO:0000313" key="2">
    <source>
        <dbReference type="Proteomes" id="UP000230758"/>
    </source>
</evidence>
<proteinExistence type="predicted"/>
<dbReference type="Proteomes" id="UP000230758">
    <property type="component" value="Unassembled WGS sequence"/>
</dbReference>
<dbReference type="EMBL" id="PFXF01000014">
    <property type="protein sequence ID" value="PJA33011.1"/>
    <property type="molecule type" value="Genomic_DNA"/>
</dbReference>
<sequence length="86" mass="10106">MIKIIYTPRFVREFSKLDSAIQVEAHEKIKLFQDPQNHKGLKVHKLHGPLKNFLSFSANYQYRVVFSFLSKNEAVLLMIGNHDVYK</sequence>
<comment type="caution">
    <text evidence="1">The sequence shown here is derived from an EMBL/GenBank/DDBJ whole genome shotgun (WGS) entry which is preliminary data.</text>
</comment>
<reference evidence="2" key="1">
    <citation type="submission" date="2017-09" db="EMBL/GenBank/DDBJ databases">
        <title>Depth-based differentiation of microbial function through sediment-hosted aquifers and enrichment of novel symbionts in the deep terrestrial subsurface.</title>
        <authorList>
            <person name="Probst A.J."/>
            <person name="Ladd B."/>
            <person name="Jarett J.K."/>
            <person name="Geller-Mcgrath D.E."/>
            <person name="Sieber C.M.K."/>
            <person name="Emerson J.B."/>
            <person name="Anantharaman K."/>
            <person name="Thomas B.C."/>
            <person name="Malmstrom R."/>
            <person name="Stieglmeier M."/>
            <person name="Klingl A."/>
            <person name="Woyke T."/>
            <person name="Ryan C.M."/>
            <person name="Banfield J.F."/>
        </authorList>
    </citation>
    <scope>NUCLEOTIDE SEQUENCE [LARGE SCALE GENOMIC DNA]</scope>
</reference>
<accession>A0A2M7WSM5</accession>
<dbReference type="InterPro" id="IPR035093">
    <property type="entry name" value="RelE/ParE_toxin_dom_sf"/>
</dbReference>
<protein>
    <submittedName>
        <fullName evidence="1">Type II toxin-antitoxin system mRNA interferase toxin, RelE/StbE family</fullName>
    </submittedName>
</protein>
<dbReference type="Gene3D" id="3.30.2310.20">
    <property type="entry name" value="RelE-like"/>
    <property type="match status" value="1"/>
</dbReference>
<name>A0A2M7WSM5_9BACT</name>
<evidence type="ECO:0000313" key="1">
    <source>
        <dbReference type="EMBL" id="PJA33011.1"/>
    </source>
</evidence>
<dbReference type="AlphaFoldDB" id="A0A2M7WSM5"/>
<gene>
    <name evidence="1" type="ORF">CO185_00835</name>
</gene>
<dbReference type="SUPFAM" id="SSF143011">
    <property type="entry name" value="RelE-like"/>
    <property type="match status" value="1"/>
</dbReference>